<dbReference type="Gene3D" id="2.102.10.10">
    <property type="entry name" value="Rieske [2Fe-2S] iron-sulphur domain"/>
    <property type="match status" value="1"/>
</dbReference>
<dbReference type="InParanoid" id="H2ZIW8"/>
<feature type="domain" description="Rieske" evidence="5">
    <location>
        <begin position="27"/>
        <end position="130"/>
    </location>
</feature>
<evidence type="ECO:0000259" key="5">
    <source>
        <dbReference type="PROSITE" id="PS51296"/>
    </source>
</evidence>
<dbReference type="OMA" id="PCRLMYS"/>
<name>H2ZIW8_CIOSA</name>
<sequence>MSQDHDRRLLDAGKKNLNQTQMKPKVWQFIGFKSIIETAMCQRVYASTCKKEDVALFFVRNKFYAINATCPHVGGPLDTIVDMEDLLRREVPHVICPWHHYVYNLETGIAEEGLKAEIYNVKVEEEKVYILHHAKLSLKPFETEI</sequence>
<organism evidence="6 7">
    <name type="scientific">Ciona savignyi</name>
    <name type="common">Pacific transparent sea squirt</name>
    <dbReference type="NCBI Taxonomy" id="51511"/>
    <lineage>
        <taxon>Eukaryota</taxon>
        <taxon>Metazoa</taxon>
        <taxon>Chordata</taxon>
        <taxon>Tunicata</taxon>
        <taxon>Ascidiacea</taxon>
        <taxon>Phlebobranchia</taxon>
        <taxon>Cionidae</taxon>
        <taxon>Ciona</taxon>
    </lineage>
</organism>
<dbReference type="HOGENOM" id="CLU_055690_5_1_1"/>
<dbReference type="STRING" id="51511.ENSCSAVP00000017534"/>
<keyword evidence="7" id="KW-1185">Reference proteome</keyword>
<dbReference type="GeneTree" id="ENSGT01060000251976"/>
<evidence type="ECO:0000256" key="1">
    <source>
        <dbReference type="ARBA" id="ARBA00022714"/>
    </source>
</evidence>
<keyword evidence="4" id="KW-0411">Iron-sulfur</keyword>
<evidence type="ECO:0000313" key="7">
    <source>
        <dbReference type="Proteomes" id="UP000007875"/>
    </source>
</evidence>
<dbReference type="InterPro" id="IPR017941">
    <property type="entry name" value="Rieske_2Fe-2S"/>
</dbReference>
<dbReference type="Pfam" id="PF22543">
    <property type="entry name" value="Rieske_4"/>
    <property type="match status" value="1"/>
</dbReference>
<dbReference type="GO" id="GO:0051537">
    <property type="term" value="F:2 iron, 2 sulfur cluster binding"/>
    <property type="evidence" value="ECO:0007669"/>
    <property type="project" value="UniProtKB-KW"/>
</dbReference>
<dbReference type="InterPro" id="IPR036922">
    <property type="entry name" value="Rieske_2Fe-2S_sf"/>
</dbReference>
<dbReference type="Ensembl" id="ENSCSAVT00000017725.1">
    <property type="protein sequence ID" value="ENSCSAVP00000017534.1"/>
    <property type="gene ID" value="ENSCSAVG00000010328.1"/>
</dbReference>
<dbReference type="Proteomes" id="UP000007875">
    <property type="component" value="Unassembled WGS sequence"/>
</dbReference>
<dbReference type="eggNOG" id="ENOG502S00Q">
    <property type="taxonomic scope" value="Eukaryota"/>
</dbReference>
<reference evidence="6" key="3">
    <citation type="submission" date="2025-09" db="UniProtKB">
        <authorList>
            <consortium name="Ensembl"/>
        </authorList>
    </citation>
    <scope>IDENTIFICATION</scope>
</reference>
<accession>H2ZIW8</accession>
<dbReference type="PANTHER" id="PTHR21496:SF19">
    <property type="entry name" value="SI:CH211-212D10.2"/>
    <property type="match status" value="1"/>
</dbReference>
<dbReference type="PROSITE" id="PS51296">
    <property type="entry name" value="RIESKE"/>
    <property type="match status" value="1"/>
</dbReference>
<evidence type="ECO:0000256" key="2">
    <source>
        <dbReference type="ARBA" id="ARBA00022723"/>
    </source>
</evidence>
<dbReference type="PANTHER" id="PTHR21496">
    <property type="entry name" value="FERREDOXIN-RELATED"/>
    <property type="match status" value="1"/>
</dbReference>
<evidence type="ECO:0000313" key="6">
    <source>
        <dbReference type="Ensembl" id="ENSCSAVP00000017534.1"/>
    </source>
</evidence>
<reference evidence="7" key="1">
    <citation type="submission" date="2003-08" db="EMBL/GenBank/DDBJ databases">
        <authorList>
            <person name="Birren B."/>
            <person name="Nusbaum C."/>
            <person name="Abebe A."/>
            <person name="Abouelleil A."/>
            <person name="Adekoya E."/>
            <person name="Ait-zahra M."/>
            <person name="Allen N."/>
            <person name="Allen T."/>
            <person name="An P."/>
            <person name="Anderson M."/>
            <person name="Anderson S."/>
            <person name="Arachchi H."/>
            <person name="Armbruster J."/>
            <person name="Bachantsang P."/>
            <person name="Baldwin J."/>
            <person name="Barry A."/>
            <person name="Bayul T."/>
            <person name="Blitshsteyn B."/>
            <person name="Bloom T."/>
            <person name="Blye J."/>
            <person name="Boguslavskiy L."/>
            <person name="Borowsky M."/>
            <person name="Boukhgalter B."/>
            <person name="Brunache A."/>
            <person name="Butler J."/>
            <person name="Calixte N."/>
            <person name="Calvo S."/>
            <person name="Camarata J."/>
            <person name="Campo K."/>
            <person name="Chang J."/>
            <person name="Cheshatsang Y."/>
            <person name="Citroen M."/>
            <person name="Collymore A."/>
            <person name="Considine T."/>
            <person name="Cook A."/>
            <person name="Cooke P."/>
            <person name="Corum B."/>
            <person name="Cuomo C."/>
            <person name="David R."/>
            <person name="Dawoe T."/>
            <person name="Degray S."/>
            <person name="Dodge S."/>
            <person name="Dooley K."/>
            <person name="Dorje P."/>
            <person name="Dorjee K."/>
            <person name="Dorris L."/>
            <person name="Duffey N."/>
            <person name="Dupes A."/>
            <person name="Elkins T."/>
            <person name="Engels R."/>
            <person name="Erickson J."/>
            <person name="Farina A."/>
            <person name="Faro S."/>
            <person name="Ferreira P."/>
            <person name="Fischer H."/>
            <person name="Fitzgerald M."/>
            <person name="Foley K."/>
            <person name="Gage D."/>
            <person name="Galagan J."/>
            <person name="Gearin G."/>
            <person name="Gnerre S."/>
            <person name="Gnirke A."/>
            <person name="Goyette A."/>
            <person name="Graham J."/>
            <person name="Grandbois E."/>
            <person name="Gyaltsen K."/>
            <person name="Hafez N."/>
            <person name="Hagopian D."/>
            <person name="Hagos B."/>
            <person name="Hall J."/>
            <person name="Hatcher B."/>
            <person name="Heller A."/>
            <person name="Higgins H."/>
            <person name="Honan T."/>
            <person name="Horn A."/>
            <person name="Houde N."/>
            <person name="Hughes L."/>
            <person name="Hulme W."/>
            <person name="Husby E."/>
            <person name="Iliev I."/>
            <person name="Jaffe D."/>
            <person name="Jones C."/>
            <person name="Kamal M."/>
            <person name="Kamat A."/>
            <person name="Kamvysselis M."/>
            <person name="Karlsson E."/>
            <person name="Kells C."/>
            <person name="Kieu A."/>
            <person name="Kisner P."/>
            <person name="Kodira C."/>
            <person name="Kulbokas E."/>
            <person name="Labutti K."/>
            <person name="Lama D."/>
            <person name="Landers T."/>
            <person name="Leger J."/>
            <person name="Levine S."/>
            <person name="Lewis D."/>
            <person name="Lewis T."/>
            <person name="Lindblad-toh K."/>
            <person name="Liu X."/>
            <person name="Lokyitsang T."/>
            <person name="Lokyitsang Y."/>
            <person name="Lucien O."/>
            <person name="Lui A."/>
            <person name="Ma L.J."/>
            <person name="Mabbitt R."/>
            <person name="Macdonald J."/>
            <person name="Maclean C."/>
            <person name="Major J."/>
            <person name="Manning J."/>
            <person name="Marabella R."/>
            <person name="Maru K."/>
            <person name="Matthews C."/>
            <person name="Mauceli E."/>
            <person name="Mccarthy M."/>
            <person name="Mcdonough S."/>
            <person name="Mcghee T."/>
            <person name="Meldrim J."/>
            <person name="Meneus L."/>
            <person name="Mesirov J."/>
            <person name="Mihalev A."/>
            <person name="Mihova T."/>
            <person name="Mikkelsen T."/>
            <person name="Mlenga V."/>
            <person name="Moru K."/>
            <person name="Mozes J."/>
            <person name="Mulrain L."/>
            <person name="Munson G."/>
            <person name="Naylor J."/>
            <person name="Newes C."/>
            <person name="Nguyen C."/>
            <person name="Nguyen N."/>
            <person name="Nguyen T."/>
            <person name="Nicol R."/>
            <person name="Nielsen C."/>
            <person name="Nizzari M."/>
            <person name="Norbu C."/>
            <person name="Norbu N."/>
            <person name="O'donnell P."/>
            <person name="Okoawo O."/>
            <person name="O'leary S."/>
            <person name="Omotosho B."/>
            <person name="O'neill K."/>
            <person name="Osman S."/>
            <person name="Parker S."/>
            <person name="Perrin D."/>
            <person name="Phunkhang P."/>
            <person name="Piqani B."/>
            <person name="Purcell S."/>
            <person name="Rachupka T."/>
            <person name="Ramasamy U."/>
            <person name="Rameau R."/>
            <person name="Ray V."/>
            <person name="Raymond C."/>
            <person name="Retta R."/>
            <person name="Richardson S."/>
            <person name="Rise C."/>
            <person name="Rodriguez J."/>
            <person name="Rogers J."/>
            <person name="Rogov P."/>
            <person name="Rutman M."/>
            <person name="Schupbach R."/>
            <person name="Seaman C."/>
            <person name="Settipalli S."/>
            <person name="Sharpe T."/>
            <person name="Sheridan J."/>
            <person name="Sherpa N."/>
            <person name="Shi J."/>
            <person name="Smirnov S."/>
            <person name="Smith C."/>
            <person name="Sougnez C."/>
            <person name="Spencer B."/>
            <person name="Stalker J."/>
            <person name="Stange-thomann N."/>
            <person name="Stavropoulos S."/>
            <person name="Stetson K."/>
            <person name="Stone C."/>
            <person name="Stone S."/>
            <person name="Stubbs M."/>
            <person name="Talamas J."/>
            <person name="Tchuinga P."/>
            <person name="Tenzing P."/>
            <person name="Tesfaye S."/>
            <person name="Theodore J."/>
            <person name="Thoulutsang Y."/>
            <person name="Topham K."/>
            <person name="Towey S."/>
            <person name="Tsamla T."/>
            <person name="Tsomo N."/>
            <person name="Vallee D."/>
            <person name="Vassiliev H."/>
            <person name="Venkataraman V."/>
            <person name="Vinson J."/>
            <person name="Vo A."/>
            <person name="Wade C."/>
            <person name="Wang S."/>
            <person name="Wangchuk T."/>
            <person name="Wangdi T."/>
            <person name="Whittaker C."/>
            <person name="Wilkinson J."/>
            <person name="Wu Y."/>
            <person name="Wyman D."/>
            <person name="Yadav S."/>
            <person name="Yang S."/>
            <person name="Yang X."/>
            <person name="Yeager S."/>
            <person name="Yee E."/>
            <person name="Young G."/>
            <person name="Zainoun J."/>
            <person name="Zembeck L."/>
            <person name="Zimmer A."/>
            <person name="Zody M."/>
            <person name="Lander E."/>
        </authorList>
    </citation>
    <scope>NUCLEOTIDE SEQUENCE [LARGE SCALE GENOMIC DNA]</scope>
</reference>
<dbReference type="InterPro" id="IPR054716">
    <property type="entry name" value="Sol_Rieske_ferrdox_dom"/>
</dbReference>
<evidence type="ECO:0000256" key="4">
    <source>
        <dbReference type="ARBA" id="ARBA00023014"/>
    </source>
</evidence>
<dbReference type="GO" id="GO:0046872">
    <property type="term" value="F:metal ion binding"/>
    <property type="evidence" value="ECO:0007669"/>
    <property type="project" value="UniProtKB-KW"/>
</dbReference>
<reference evidence="6" key="2">
    <citation type="submission" date="2025-08" db="UniProtKB">
        <authorList>
            <consortium name="Ensembl"/>
        </authorList>
    </citation>
    <scope>IDENTIFICATION</scope>
</reference>
<protein>
    <recommendedName>
        <fullName evidence="5">Rieske domain-containing protein</fullName>
    </recommendedName>
</protein>
<keyword evidence="2" id="KW-0479">Metal-binding</keyword>
<keyword evidence="1" id="KW-0001">2Fe-2S</keyword>
<dbReference type="AlphaFoldDB" id="H2ZIW8"/>
<evidence type="ECO:0000256" key="3">
    <source>
        <dbReference type="ARBA" id="ARBA00023004"/>
    </source>
</evidence>
<proteinExistence type="predicted"/>
<keyword evidence="3" id="KW-0408">Iron</keyword>
<dbReference type="SUPFAM" id="SSF50022">
    <property type="entry name" value="ISP domain"/>
    <property type="match status" value="1"/>
</dbReference>